<reference evidence="1 2" key="1">
    <citation type="submission" date="2016-10" db="EMBL/GenBank/DDBJ databases">
        <authorList>
            <person name="de Groot N.N."/>
        </authorList>
    </citation>
    <scope>NUCLEOTIDE SEQUENCE [LARGE SCALE GENOMIC DNA]</scope>
    <source>
        <strain evidence="1 2">DSM 16957</strain>
    </source>
</reference>
<organism evidence="1 2">
    <name type="scientific">Aquimonas voraii</name>
    <dbReference type="NCBI Taxonomy" id="265719"/>
    <lineage>
        <taxon>Bacteria</taxon>
        <taxon>Pseudomonadati</taxon>
        <taxon>Pseudomonadota</taxon>
        <taxon>Gammaproteobacteria</taxon>
        <taxon>Lysobacterales</taxon>
        <taxon>Lysobacteraceae</taxon>
        <taxon>Aquimonas</taxon>
    </lineage>
</organism>
<dbReference type="Gene3D" id="3.40.50.300">
    <property type="entry name" value="P-loop containing nucleotide triphosphate hydrolases"/>
    <property type="match status" value="1"/>
</dbReference>
<dbReference type="SUPFAM" id="SSF52540">
    <property type="entry name" value="P-loop containing nucleoside triphosphate hydrolases"/>
    <property type="match status" value="1"/>
</dbReference>
<sequence>MKPTLVLVSGPWSSGTTAVAGALVHAGLKSFGPYLHTRDPRTPNSYEWTVFRDWTQRFASEQTLSLTVNSPAPIRAAALQFRDEILCQRYGPYDPQIDAPLVMKYPLSALLLPALADAFSLRVLVVTRPLADIEATARRRGWGQVFGATGAQLIYSQLFDALVHFGWPAELLHFPRLLADPREEFGRALRFCGHQPSPEQLRAAIEFIRPGGADHDTR</sequence>
<accession>A0A1G6U189</accession>
<keyword evidence="2" id="KW-1185">Reference proteome</keyword>
<protein>
    <recommendedName>
        <fullName evidence="3">Sulfotransferase family protein</fullName>
    </recommendedName>
</protein>
<proteinExistence type="predicted"/>
<evidence type="ECO:0000313" key="2">
    <source>
        <dbReference type="Proteomes" id="UP000199603"/>
    </source>
</evidence>
<dbReference type="Proteomes" id="UP000199603">
    <property type="component" value="Unassembled WGS sequence"/>
</dbReference>
<name>A0A1G6U189_9GAMM</name>
<dbReference type="EMBL" id="FNAG01000002">
    <property type="protein sequence ID" value="SDD35162.1"/>
    <property type="molecule type" value="Genomic_DNA"/>
</dbReference>
<evidence type="ECO:0000313" key="1">
    <source>
        <dbReference type="EMBL" id="SDD35162.1"/>
    </source>
</evidence>
<dbReference type="AlphaFoldDB" id="A0A1G6U189"/>
<dbReference type="InterPro" id="IPR027417">
    <property type="entry name" value="P-loop_NTPase"/>
</dbReference>
<dbReference type="RefSeq" id="WP_091239742.1">
    <property type="nucleotide sequence ID" value="NZ_FNAG01000002.1"/>
</dbReference>
<gene>
    <name evidence="1" type="ORF">SAMN04488509_102115</name>
</gene>
<evidence type="ECO:0008006" key="3">
    <source>
        <dbReference type="Google" id="ProtNLM"/>
    </source>
</evidence>